<dbReference type="EMBL" id="JASUXU010000043">
    <property type="protein sequence ID" value="KAK0317543.1"/>
    <property type="molecule type" value="Genomic_DNA"/>
</dbReference>
<feature type="compositionally biased region" description="Acidic residues" evidence="1">
    <location>
        <begin position="244"/>
        <end position="260"/>
    </location>
</feature>
<evidence type="ECO:0000313" key="2">
    <source>
        <dbReference type="EMBL" id="KAK0317543.1"/>
    </source>
</evidence>
<dbReference type="PANTHER" id="PTHR42085:SF1">
    <property type="entry name" value="F-BOX DOMAIN-CONTAINING PROTEIN"/>
    <property type="match status" value="1"/>
</dbReference>
<evidence type="ECO:0000256" key="1">
    <source>
        <dbReference type="SAM" id="MobiDB-lite"/>
    </source>
</evidence>
<dbReference type="PANTHER" id="PTHR42085">
    <property type="entry name" value="F-BOX DOMAIN-CONTAINING PROTEIN"/>
    <property type="match status" value="1"/>
</dbReference>
<feature type="region of interest" description="Disordered" evidence="1">
    <location>
        <begin position="215"/>
        <end position="260"/>
    </location>
</feature>
<dbReference type="Proteomes" id="UP001168146">
    <property type="component" value="Unassembled WGS sequence"/>
</dbReference>
<sequence length="260" mass="29750">MPPSTPTTASLHRLPPEFRNLIYELVLFGNDSCPHETKTDFSIFEPPKPSPIPPLTRINRDIRAETLPMWYGNQKLRVASWDYQQAPRFKSWLGVYESHLHYLKLFVLDICLLHDTTCIWNISGPRDKISDVAFVFQGTYPPRTLGPAFDAKEQACMDEWVRWMKPMPDRIGESEVTAEMCLEIVEHAEVWAGPWGGCKEARQYKRDAARAAARDARRARRARMAAGDAEEGMTESDDGSKIESEDESKDESEDESDDRQ</sequence>
<protein>
    <submittedName>
        <fullName evidence="2">Uncharacterized protein</fullName>
    </submittedName>
</protein>
<name>A0AAN6FGW9_9PEZI</name>
<evidence type="ECO:0000313" key="3">
    <source>
        <dbReference type="Proteomes" id="UP001168146"/>
    </source>
</evidence>
<organism evidence="2 3">
    <name type="scientific">Friedmanniomyces endolithicus</name>
    <dbReference type="NCBI Taxonomy" id="329885"/>
    <lineage>
        <taxon>Eukaryota</taxon>
        <taxon>Fungi</taxon>
        <taxon>Dikarya</taxon>
        <taxon>Ascomycota</taxon>
        <taxon>Pezizomycotina</taxon>
        <taxon>Dothideomycetes</taxon>
        <taxon>Dothideomycetidae</taxon>
        <taxon>Mycosphaerellales</taxon>
        <taxon>Teratosphaeriaceae</taxon>
        <taxon>Friedmanniomyces</taxon>
    </lineage>
</organism>
<dbReference type="InterPro" id="IPR038883">
    <property type="entry name" value="AN11006-like"/>
</dbReference>
<proteinExistence type="predicted"/>
<accession>A0AAN6FGW9</accession>
<dbReference type="AlphaFoldDB" id="A0AAN6FGW9"/>
<gene>
    <name evidence="2" type="ORF">LTR82_011582</name>
</gene>
<feature type="compositionally biased region" description="Acidic residues" evidence="1">
    <location>
        <begin position="228"/>
        <end position="237"/>
    </location>
</feature>
<comment type="caution">
    <text evidence="2">The sequence shown here is derived from an EMBL/GenBank/DDBJ whole genome shotgun (WGS) entry which is preliminary data.</text>
</comment>
<reference evidence="2" key="1">
    <citation type="submission" date="2021-12" db="EMBL/GenBank/DDBJ databases">
        <title>Black yeast isolated from Biological Soil Crust.</title>
        <authorList>
            <person name="Kurbessoian T."/>
        </authorList>
    </citation>
    <scope>NUCLEOTIDE SEQUENCE</scope>
    <source>
        <strain evidence="2">CCFEE 5208</strain>
    </source>
</reference>